<evidence type="ECO:0000313" key="18">
    <source>
        <dbReference type="Proteomes" id="UP000289718"/>
    </source>
</evidence>
<evidence type="ECO:0000256" key="8">
    <source>
        <dbReference type="ARBA" id="ARBA00023065"/>
    </source>
</evidence>
<evidence type="ECO:0000256" key="12">
    <source>
        <dbReference type="PROSITE-ProRule" id="PRU01360"/>
    </source>
</evidence>
<dbReference type="Pfam" id="PF00593">
    <property type="entry name" value="TonB_dep_Rec_b-barrel"/>
    <property type="match status" value="1"/>
</dbReference>
<evidence type="ECO:0000256" key="11">
    <source>
        <dbReference type="ARBA" id="ARBA00023237"/>
    </source>
</evidence>
<evidence type="ECO:0000256" key="7">
    <source>
        <dbReference type="ARBA" id="ARBA00023004"/>
    </source>
</evidence>
<keyword evidence="2 12" id="KW-0813">Transport</keyword>
<keyword evidence="17" id="KW-0675">Receptor</keyword>
<feature type="signal peptide" evidence="14">
    <location>
        <begin position="1"/>
        <end position="22"/>
    </location>
</feature>
<dbReference type="Gene3D" id="2.40.170.20">
    <property type="entry name" value="TonB-dependent receptor, beta-barrel domain"/>
    <property type="match status" value="1"/>
</dbReference>
<feature type="chain" id="PRO_5020609050" evidence="14">
    <location>
        <begin position="23"/>
        <end position="707"/>
    </location>
</feature>
<keyword evidence="8" id="KW-0406">Ion transport</keyword>
<keyword evidence="9 13" id="KW-0798">TonB box</keyword>
<dbReference type="AlphaFoldDB" id="A0A4Q1AV29"/>
<keyword evidence="6 14" id="KW-0732">Signal</keyword>
<dbReference type="InterPro" id="IPR000531">
    <property type="entry name" value="Beta-barrel_TonB"/>
</dbReference>
<evidence type="ECO:0000256" key="2">
    <source>
        <dbReference type="ARBA" id="ARBA00022448"/>
    </source>
</evidence>
<evidence type="ECO:0000256" key="3">
    <source>
        <dbReference type="ARBA" id="ARBA00022452"/>
    </source>
</evidence>
<evidence type="ECO:0000256" key="10">
    <source>
        <dbReference type="ARBA" id="ARBA00023136"/>
    </source>
</evidence>
<dbReference type="SUPFAM" id="SSF56935">
    <property type="entry name" value="Porins"/>
    <property type="match status" value="1"/>
</dbReference>
<comment type="similarity">
    <text evidence="12 13">Belongs to the TonB-dependent receptor family.</text>
</comment>
<evidence type="ECO:0000259" key="15">
    <source>
        <dbReference type="Pfam" id="PF00593"/>
    </source>
</evidence>
<dbReference type="GO" id="GO:0009279">
    <property type="term" value="C:cell outer membrane"/>
    <property type="evidence" value="ECO:0007669"/>
    <property type="project" value="UniProtKB-SubCell"/>
</dbReference>
<reference evidence="17 18" key="1">
    <citation type="submission" date="2017-09" db="EMBL/GenBank/DDBJ databases">
        <title>Genomics of the genus Arcobacter.</title>
        <authorList>
            <person name="Perez-Cataluna A."/>
            <person name="Figueras M.J."/>
            <person name="Salas-Masso N."/>
        </authorList>
    </citation>
    <scope>NUCLEOTIDE SEQUENCE [LARGE SCALE GENOMIC DNA]</scope>
    <source>
        <strain evidence="17 18">F156-34</strain>
    </source>
</reference>
<dbReference type="PROSITE" id="PS01156">
    <property type="entry name" value="TONB_DEPENDENT_REC_2"/>
    <property type="match status" value="1"/>
</dbReference>
<evidence type="ECO:0000259" key="16">
    <source>
        <dbReference type="Pfam" id="PF07715"/>
    </source>
</evidence>
<name>A0A4Q1AV29_9BACT</name>
<keyword evidence="10 12" id="KW-0472">Membrane</keyword>
<evidence type="ECO:0000256" key="5">
    <source>
        <dbReference type="ARBA" id="ARBA00022692"/>
    </source>
</evidence>
<proteinExistence type="inferred from homology"/>
<dbReference type="GO" id="GO:0006826">
    <property type="term" value="P:iron ion transport"/>
    <property type="evidence" value="ECO:0007669"/>
    <property type="project" value="UniProtKB-KW"/>
</dbReference>
<dbReference type="Proteomes" id="UP000289718">
    <property type="component" value="Unassembled WGS sequence"/>
</dbReference>
<accession>A0A4Q1AV29</accession>
<dbReference type="InterPro" id="IPR039426">
    <property type="entry name" value="TonB-dep_rcpt-like"/>
</dbReference>
<keyword evidence="11 12" id="KW-0998">Cell outer membrane</keyword>
<dbReference type="PROSITE" id="PS52016">
    <property type="entry name" value="TONB_DEPENDENT_REC_3"/>
    <property type="match status" value="1"/>
</dbReference>
<evidence type="ECO:0000256" key="6">
    <source>
        <dbReference type="ARBA" id="ARBA00022729"/>
    </source>
</evidence>
<keyword evidence="4" id="KW-0410">Iron transport</keyword>
<dbReference type="EMBL" id="NXIE01000002">
    <property type="protein sequence ID" value="RXK13276.1"/>
    <property type="molecule type" value="Genomic_DNA"/>
</dbReference>
<dbReference type="PANTHER" id="PTHR32552">
    <property type="entry name" value="FERRICHROME IRON RECEPTOR-RELATED"/>
    <property type="match status" value="1"/>
</dbReference>
<dbReference type="CDD" id="cd01347">
    <property type="entry name" value="ligand_gated_channel"/>
    <property type="match status" value="1"/>
</dbReference>
<evidence type="ECO:0000256" key="14">
    <source>
        <dbReference type="SAM" id="SignalP"/>
    </source>
</evidence>
<evidence type="ECO:0000256" key="1">
    <source>
        <dbReference type="ARBA" id="ARBA00004571"/>
    </source>
</evidence>
<evidence type="ECO:0000256" key="9">
    <source>
        <dbReference type="ARBA" id="ARBA00023077"/>
    </source>
</evidence>
<sequence length="707" mass="78884">MNIKKILKLSIISLMASQYLYAEEPTKNQKENKKETISLPTITINARKEIEDAKELPFGISVIDGKEIREKGFFSTEEILRATPGVSINTSGGANVSSVSIRGVGALYPLSMDDASVAVNIDGSPISSRHLSLATFDIEQIEILKGPQGTLFGGLGGAGAINITTKKPTQYTEGYFQSEFSGEEHKIDLAIGGPLSETLSARLAVHQSSYEYPITNIQTAEAVSEPDLLGIRGSLLWDISDETSALLTIEHQKSEHMGENIVLQPYNDDPKMDLTPGIYDYSHKELDKQSLQIKHSFKNSQLTSISSYIDVYNISPVVFDRIVYQAMMGYPNEYWREQESSDKVFTQDLRLSSLPGADIFWVIGASFLNSDRTHNHSRMGGSNFVVYPGNHQFRNFDTKRYGIYAETTIPLNEQWKITGGIRQTWDYKKYNATYTENSVSVLDNDELNDSFTTGRLGVTYALNEDSNLYATISKGYNPGGFQDYGENKGDARYEAGSIYSGEVGIKSELLNHKLRIDSSIFYTSVKDNYMIDSTGVSSFVVNADTRSIGYELALKWLINENLNISGNFAYTDATIRDYVNNSLGGPVNPGNKVPDTPKFQSTISLAYQIALPKINILNSRSKLNTRLDYTYMSKRAADVQNHYDLDAYSRVDMHIGLISGNKEIYLFGKNIFDKYYDLYGFYDNATSVKYGAPSKGRILGLGFKYTF</sequence>
<dbReference type="InterPro" id="IPR036942">
    <property type="entry name" value="Beta-barrel_TonB_sf"/>
</dbReference>
<keyword evidence="5 12" id="KW-0812">Transmembrane</keyword>
<dbReference type="PANTHER" id="PTHR32552:SF81">
    <property type="entry name" value="TONB-DEPENDENT OUTER MEMBRANE RECEPTOR"/>
    <property type="match status" value="1"/>
</dbReference>
<dbReference type="RefSeq" id="WP_129061097.1">
    <property type="nucleotide sequence ID" value="NZ_NXIE01000002.1"/>
</dbReference>
<feature type="domain" description="TonB-dependent receptor plug" evidence="16">
    <location>
        <begin position="53"/>
        <end position="159"/>
    </location>
</feature>
<gene>
    <name evidence="17" type="ORF">CP965_05600</name>
</gene>
<organism evidence="17 18">
    <name type="scientific">Halarcobacter mediterraneus</name>
    <dbReference type="NCBI Taxonomy" id="2023153"/>
    <lineage>
        <taxon>Bacteria</taxon>
        <taxon>Pseudomonadati</taxon>
        <taxon>Campylobacterota</taxon>
        <taxon>Epsilonproteobacteria</taxon>
        <taxon>Campylobacterales</taxon>
        <taxon>Arcobacteraceae</taxon>
        <taxon>Halarcobacter</taxon>
    </lineage>
</organism>
<comment type="caution">
    <text evidence="17">The sequence shown here is derived from an EMBL/GenBank/DDBJ whole genome shotgun (WGS) entry which is preliminary data.</text>
</comment>
<dbReference type="Pfam" id="PF07715">
    <property type="entry name" value="Plug"/>
    <property type="match status" value="1"/>
</dbReference>
<dbReference type="InterPro" id="IPR012910">
    <property type="entry name" value="Plug_dom"/>
</dbReference>
<evidence type="ECO:0000256" key="13">
    <source>
        <dbReference type="RuleBase" id="RU003357"/>
    </source>
</evidence>
<evidence type="ECO:0000256" key="4">
    <source>
        <dbReference type="ARBA" id="ARBA00022496"/>
    </source>
</evidence>
<evidence type="ECO:0000313" key="17">
    <source>
        <dbReference type="EMBL" id="RXK13276.1"/>
    </source>
</evidence>
<dbReference type="OrthoDB" id="9763670at2"/>
<keyword evidence="18" id="KW-1185">Reference proteome</keyword>
<keyword evidence="7" id="KW-0408">Iron</keyword>
<feature type="domain" description="TonB-dependent receptor-like beta-barrel" evidence="15">
    <location>
        <begin position="279"/>
        <end position="657"/>
    </location>
</feature>
<protein>
    <submittedName>
        <fullName evidence="17">TonB-dependent receptor</fullName>
    </submittedName>
</protein>
<comment type="subcellular location">
    <subcellularLocation>
        <location evidence="1 12">Cell outer membrane</location>
        <topology evidence="1 12">Multi-pass membrane protein</topology>
    </subcellularLocation>
</comment>
<dbReference type="InterPro" id="IPR010917">
    <property type="entry name" value="TonB_rcpt_CS"/>
</dbReference>
<keyword evidence="3 12" id="KW-1134">Transmembrane beta strand</keyword>